<dbReference type="RefSeq" id="WP_066787858.1">
    <property type="nucleotide sequence ID" value="NZ_BJVD01000014.1"/>
</dbReference>
<dbReference type="AlphaFoldDB" id="A0A143HBY6"/>
<dbReference type="EMBL" id="CP014806">
    <property type="protein sequence ID" value="AMW99268.1"/>
    <property type="molecule type" value="Genomic_DNA"/>
</dbReference>
<reference evidence="2" key="2">
    <citation type="submission" date="2016-03" db="EMBL/GenBank/DDBJ databases">
        <authorList>
            <person name="Ploux O."/>
        </authorList>
    </citation>
    <scope>NUCLEOTIDE SEQUENCE [LARGE SCALE GENOMIC DNA]</scope>
    <source>
        <strain evidence="2">PP9</strain>
    </source>
</reference>
<dbReference type="STRING" id="241244.ATY39_07200"/>
<dbReference type="OrthoDB" id="2454846at2"/>
<protein>
    <submittedName>
        <fullName evidence="1">Uncharacterized protein</fullName>
    </submittedName>
</protein>
<gene>
    <name evidence="1" type="ORF">ATY39_07200</name>
</gene>
<dbReference type="Proteomes" id="UP000076021">
    <property type="component" value="Chromosome"/>
</dbReference>
<keyword evidence="2" id="KW-1185">Reference proteome</keyword>
<reference evidence="1 2" key="1">
    <citation type="journal article" date="2016" name="Genome Announc.">
        <title>Whole-Genome Sequence of Rummeliibacillus stabekisii Strain PP9 Isolated from Antarctic Soil.</title>
        <authorList>
            <person name="da Mota F.F."/>
            <person name="Vollu R.E."/>
            <person name="Jurelevicius D."/>
            <person name="Seldin L."/>
        </authorList>
    </citation>
    <scope>NUCLEOTIDE SEQUENCE [LARGE SCALE GENOMIC DNA]</scope>
    <source>
        <strain evidence="1 2">PP9</strain>
    </source>
</reference>
<accession>A0A143HBY6</accession>
<dbReference type="KEGG" id="rst:ATY39_07200"/>
<organism evidence="1 2">
    <name type="scientific">Rummeliibacillus stabekisii</name>
    <dbReference type="NCBI Taxonomy" id="241244"/>
    <lineage>
        <taxon>Bacteria</taxon>
        <taxon>Bacillati</taxon>
        <taxon>Bacillota</taxon>
        <taxon>Bacilli</taxon>
        <taxon>Bacillales</taxon>
        <taxon>Caryophanaceae</taxon>
        <taxon>Rummeliibacillus</taxon>
    </lineage>
</organism>
<sequence>MLTKIKKVKFQPEFKNPVYEVILDCPEENKLYIKFDYKYKNKTFMPSRVNYNKEDKGVKLAWYTQKVEKMTVQEFLGQIARKVNKKYNFQFK</sequence>
<evidence type="ECO:0000313" key="2">
    <source>
        <dbReference type="Proteomes" id="UP000076021"/>
    </source>
</evidence>
<name>A0A143HBY6_9BACL</name>
<evidence type="ECO:0000313" key="1">
    <source>
        <dbReference type="EMBL" id="AMW99268.1"/>
    </source>
</evidence>
<proteinExistence type="predicted"/>